<comment type="caution">
    <text evidence="2">The sequence shown here is derived from an EMBL/GenBank/DDBJ whole genome shotgun (WGS) entry which is preliminary data.</text>
</comment>
<proteinExistence type="predicted"/>
<dbReference type="EMBL" id="DXGC01000051">
    <property type="protein sequence ID" value="HIW91064.1"/>
    <property type="molecule type" value="Genomic_DNA"/>
</dbReference>
<organism evidence="2 3">
    <name type="scientific">Candidatus Corynebacterium avicola</name>
    <dbReference type="NCBI Taxonomy" id="2838527"/>
    <lineage>
        <taxon>Bacteria</taxon>
        <taxon>Bacillati</taxon>
        <taxon>Actinomycetota</taxon>
        <taxon>Actinomycetes</taxon>
        <taxon>Mycobacteriales</taxon>
        <taxon>Corynebacteriaceae</taxon>
        <taxon>Corynebacterium</taxon>
    </lineage>
</organism>
<dbReference type="Proteomes" id="UP000824190">
    <property type="component" value="Unassembled WGS sequence"/>
</dbReference>
<accession>A0A9D1UKB0</accession>
<evidence type="ECO:0000313" key="3">
    <source>
        <dbReference type="Proteomes" id="UP000824190"/>
    </source>
</evidence>
<reference evidence="2" key="1">
    <citation type="journal article" date="2021" name="PeerJ">
        <title>Extensive microbial diversity within the chicken gut microbiome revealed by metagenomics and culture.</title>
        <authorList>
            <person name="Gilroy R."/>
            <person name="Ravi A."/>
            <person name="Getino M."/>
            <person name="Pursley I."/>
            <person name="Horton D.L."/>
            <person name="Alikhan N.F."/>
            <person name="Baker D."/>
            <person name="Gharbi K."/>
            <person name="Hall N."/>
            <person name="Watson M."/>
            <person name="Adriaenssens E.M."/>
            <person name="Foster-Nyarko E."/>
            <person name="Jarju S."/>
            <person name="Secka A."/>
            <person name="Antonio M."/>
            <person name="Oren A."/>
            <person name="Chaudhuri R.R."/>
            <person name="La Ragione R."/>
            <person name="Hildebrand F."/>
            <person name="Pallen M.J."/>
        </authorList>
    </citation>
    <scope>NUCLEOTIDE SEQUENCE</scope>
    <source>
        <strain evidence="2">CHK32-1732</strain>
    </source>
</reference>
<dbReference type="InterPro" id="IPR013830">
    <property type="entry name" value="SGNH_hydro"/>
</dbReference>
<dbReference type="Gene3D" id="3.40.50.1110">
    <property type="entry name" value="SGNH hydrolase"/>
    <property type="match status" value="1"/>
</dbReference>
<evidence type="ECO:0000259" key="1">
    <source>
        <dbReference type="Pfam" id="PF13472"/>
    </source>
</evidence>
<dbReference type="Pfam" id="PF13472">
    <property type="entry name" value="Lipase_GDSL_2"/>
    <property type="match status" value="1"/>
</dbReference>
<evidence type="ECO:0000313" key="2">
    <source>
        <dbReference type="EMBL" id="HIW91064.1"/>
    </source>
</evidence>
<protein>
    <submittedName>
        <fullName evidence="2">Esterase</fullName>
    </submittedName>
</protein>
<feature type="domain" description="SGNH hydrolase-type esterase" evidence="1">
    <location>
        <begin position="51"/>
        <end position="289"/>
    </location>
</feature>
<dbReference type="SUPFAM" id="SSF52266">
    <property type="entry name" value="SGNH hydrolase"/>
    <property type="match status" value="1"/>
</dbReference>
<sequence length="299" mass="31725">MGYLPEIPHILKTATTGLLTAALAVGGTLAIGATSGTPTASAAPAGNIVTFGDSFTSNPDQVRNTFRGADGELGEWARNYPQTAGCLQAPNNWPRKLAQTTGRHVDDWSCTAQSSGSLKGRVDHAVRSGAVRNDSTVVISVGLNDFGPFGAGDNQNLGLFDPPSVARDFHANLRTVADRIRSHAPDARIVLTGSLPTVDRVNTTFCALNVVPDFPLGVPVPPLRDVENWNRDNQRSAAAQIDAEFVDIMDGAREHDTCAPDQARYVSGIIDTTTPDYNMVFHPSDAGSRHVANTVAARL</sequence>
<dbReference type="AlphaFoldDB" id="A0A9D1UKB0"/>
<gene>
    <name evidence="2" type="ORF">H9870_05305</name>
</gene>
<dbReference type="InterPro" id="IPR036514">
    <property type="entry name" value="SGNH_hydro_sf"/>
</dbReference>
<name>A0A9D1UKB0_9CORY</name>
<reference evidence="2" key="2">
    <citation type="submission" date="2021-04" db="EMBL/GenBank/DDBJ databases">
        <authorList>
            <person name="Gilroy R."/>
        </authorList>
    </citation>
    <scope>NUCLEOTIDE SEQUENCE</scope>
    <source>
        <strain evidence="2">CHK32-1732</strain>
    </source>
</reference>